<feature type="domain" description="PEP-utilising enzyme mobile" evidence="1">
    <location>
        <begin position="280"/>
        <end position="351"/>
    </location>
</feature>
<dbReference type="EMBL" id="JAGVWC010000009">
    <property type="protein sequence ID" value="MBS3061471.1"/>
    <property type="molecule type" value="Genomic_DNA"/>
</dbReference>
<gene>
    <name evidence="2" type="ORF">J4215_02720</name>
</gene>
<accession>A0A8T4L3X3</accession>
<evidence type="ECO:0000313" key="3">
    <source>
        <dbReference type="Proteomes" id="UP000675968"/>
    </source>
</evidence>
<dbReference type="PANTHER" id="PTHR43615:SF1">
    <property type="entry name" value="PPDK_N DOMAIN-CONTAINING PROTEIN"/>
    <property type="match status" value="1"/>
</dbReference>
<sequence>MLLQKRFSQDKIGQDDWVKHGSGDWQVLLSCYFGHQYTQTLKETLGMQMGKTILITRNGYTSTNTEKEALSKFGNHLVDLVKKDPTIVASWCSELKKQADIVERVIKDLRKDPFGERQFKTYVDCLYPYVTPHQAIKQVVNYLPLPLLEKYMPQFQEARQYAEKAYEEARVYAYEFANGFEKETKYPAKCLLCLTEKEIKNYFKTGKLIPKKKLEERLKAGAVLFEDGKYFVVSGSETDAIEAAMHSHEKKGEISGTSAYPGKVTGIVKIVFKPEEGEKFNEGDILVSGNTRPFLLPVMAKSKAIVTEAGGLLSHAAITAREYKKPTIVGAVGVTTVFKDGDLVEVDATKGIIRKISKR</sequence>
<dbReference type="InterPro" id="IPR051549">
    <property type="entry name" value="PEP_Utilizing_Enz"/>
</dbReference>
<dbReference type="SUPFAM" id="SSF52009">
    <property type="entry name" value="Phosphohistidine domain"/>
    <property type="match status" value="1"/>
</dbReference>
<evidence type="ECO:0000259" key="1">
    <source>
        <dbReference type="Pfam" id="PF00391"/>
    </source>
</evidence>
<dbReference type="PANTHER" id="PTHR43615">
    <property type="entry name" value="PHOSPHOENOLPYRUVATE SYNTHASE-RELATED"/>
    <property type="match status" value="1"/>
</dbReference>
<name>A0A8T4L3X3_9ARCH</name>
<dbReference type="GO" id="GO:0016772">
    <property type="term" value="F:transferase activity, transferring phosphorus-containing groups"/>
    <property type="evidence" value="ECO:0007669"/>
    <property type="project" value="InterPro"/>
</dbReference>
<dbReference type="Pfam" id="PF00391">
    <property type="entry name" value="PEP-utilizers"/>
    <property type="match status" value="1"/>
</dbReference>
<reference evidence="2" key="1">
    <citation type="submission" date="2021-03" db="EMBL/GenBank/DDBJ databases">
        <authorList>
            <person name="Jaffe A."/>
        </authorList>
    </citation>
    <scope>NUCLEOTIDE SEQUENCE</scope>
    <source>
        <strain evidence="2">RIFCSPLOWO2_01_FULL_AR10_48_17</strain>
    </source>
</reference>
<dbReference type="AlphaFoldDB" id="A0A8T4L3X3"/>
<proteinExistence type="predicted"/>
<dbReference type="InterPro" id="IPR008279">
    <property type="entry name" value="PEP-util_enz_mobile_dom"/>
</dbReference>
<organism evidence="2 3">
    <name type="scientific">Candidatus Iainarchaeum sp</name>
    <dbReference type="NCBI Taxonomy" id="3101447"/>
    <lineage>
        <taxon>Archaea</taxon>
        <taxon>Candidatus Iainarchaeota</taxon>
        <taxon>Candidatus Iainarchaeia</taxon>
        <taxon>Candidatus Iainarchaeales</taxon>
        <taxon>Candidatus Iainarchaeaceae</taxon>
        <taxon>Candidatus Iainarchaeum</taxon>
    </lineage>
</organism>
<evidence type="ECO:0000313" key="2">
    <source>
        <dbReference type="EMBL" id="MBS3061471.1"/>
    </source>
</evidence>
<dbReference type="Proteomes" id="UP000675968">
    <property type="component" value="Unassembled WGS sequence"/>
</dbReference>
<dbReference type="Gene3D" id="3.50.30.10">
    <property type="entry name" value="Phosphohistidine domain"/>
    <property type="match status" value="1"/>
</dbReference>
<reference evidence="2" key="2">
    <citation type="submission" date="2021-05" db="EMBL/GenBank/DDBJ databases">
        <title>Protein family content uncovers lineage relationships and bacterial pathway maintenance mechanisms in DPANN archaea.</title>
        <authorList>
            <person name="Castelle C.J."/>
            <person name="Meheust R."/>
            <person name="Jaffe A.L."/>
            <person name="Seitz K."/>
            <person name="Gong X."/>
            <person name="Baker B.J."/>
            <person name="Banfield J.F."/>
        </authorList>
    </citation>
    <scope>NUCLEOTIDE SEQUENCE</scope>
    <source>
        <strain evidence="2">RIFCSPLOWO2_01_FULL_AR10_48_17</strain>
    </source>
</reference>
<protein>
    <recommendedName>
        <fullName evidence="1">PEP-utilising enzyme mobile domain-containing protein</fullName>
    </recommendedName>
</protein>
<comment type="caution">
    <text evidence="2">The sequence shown here is derived from an EMBL/GenBank/DDBJ whole genome shotgun (WGS) entry which is preliminary data.</text>
</comment>
<dbReference type="InterPro" id="IPR036637">
    <property type="entry name" value="Phosphohistidine_dom_sf"/>
</dbReference>